<evidence type="ECO:0000313" key="3">
    <source>
        <dbReference type="Proteomes" id="UP000007266"/>
    </source>
</evidence>
<reference evidence="2 3" key="2">
    <citation type="journal article" date="2010" name="Nucleic Acids Res.">
        <title>BeetleBase in 2010: revisions to provide comprehensive genomic information for Tribolium castaneum.</title>
        <authorList>
            <person name="Kim H.S."/>
            <person name="Murphy T."/>
            <person name="Xia J."/>
            <person name="Caragea D."/>
            <person name="Park Y."/>
            <person name="Beeman R.W."/>
            <person name="Lorenzen M.D."/>
            <person name="Butcher S."/>
            <person name="Manak J.R."/>
            <person name="Brown S.J."/>
        </authorList>
    </citation>
    <scope>NUCLEOTIDE SEQUENCE [LARGE SCALE GENOMIC DNA]</scope>
    <source>
        <strain evidence="2 3">Georgia GA2</strain>
    </source>
</reference>
<accession>D6WG28</accession>
<dbReference type="InParanoid" id="D6WG28"/>
<keyword evidence="1" id="KW-0732">Signal</keyword>
<feature type="chain" id="PRO_5003089665" evidence="1">
    <location>
        <begin position="25"/>
        <end position="67"/>
    </location>
</feature>
<dbReference type="Proteomes" id="UP000007266">
    <property type="component" value="Linkage group 3"/>
</dbReference>
<evidence type="ECO:0000256" key="1">
    <source>
        <dbReference type="SAM" id="SignalP"/>
    </source>
</evidence>
<organism evidence="2 3">
    <name type="scientific">Tribolium castaneum</name>
    <name type="common">Red flour beetle</name>
    <dbReference type="NCBI Taxonomy" id="7070"/>
    <lineage>
        <taxon>Eukaryota</taxon>
        <taxon>Metazoa</taxon>
        <taxon>Ecdysozoa</taxon>
        <taxon>Arthropoda</taxon>
        <taxon>Hexapoda</taxon>
        <taxon>Insecta</taxon>
        <taxon>Pterygota</taxon>
        <taxon>Neoptera</taxon>
        <taxon>Endopterygota</taxon>
        <taxon>Coleoptera</taxon>
        <taxon>Polyphaga</taxon>
        <taxon>Cucujiformia</taxon>
        <taxon>Tenebrionidae</taxon>
        <taxon>Tenebrionidae incertae sedis</taxon>
        <taxon>Tribolium</taxon>
    </lineage>
</organism>
<keyword evidence="3" id="KW-1185">Reference proteome</keyword>
<sequence length="67" mass="7539">MANKSTFVLLLLVAVLLCTWMVEGRPQIKTFFSIYNHRPYFGDAGVANYDVKSFGTFGSPNSFGEHF</sequence>
<dbReference type="AlphaFoldDB" id="D6WG28"/>
<name>D6WG28_TRICA</name>
<evidence type="ECO:0000313" key="2">
    <source>
        <dbReference type="EMBL" id="EFA00218.1"/>
    </source>
</evidence>
<dbReference type="EMBL" id="KQ971319">
    <property type="protein sequence ID" value="EFA00218.1"/>
    <property type="molecule type" value="Genomic_DNA"/>
</dbReference>
<reference evidence="2 3" key="1">
    <citation type="journal article" date="2008" name="Nature">
        <title>The genome of the model beetle and pest Tribolium castaneum.</title>
        <authorList>
            <consortium name="Tribolium Genome Sequencing Consortium"/>
            <person name="Richards S."/>
            <person name="Gibbs R.A."/>
            <person name="Weinstock G.M."/>
            <person name="Brown S.J."/>
            <person name="Denell R."/>
            <person name="Beeman R.W."/>
            <person name="Gibbs R."/>
            <person name="Beeman R.W."/>
            <person name="Brown S.J."/>
            <person name="Bucher G."/>
            <person name="Friedrich M."/>
            <person name="Grimmelikhuijzen C.J."/>
            <person name="Klingler M."/>
            <person name="Lorenzen M."/>
            <person name="Richards S."/>
            <person name="Roth S."/>
            <person name="Schroder R."/>
            <person name="Tautz D."/>
            <person name="Zdobnov E.M."/>
            <person name="Muzny D."/>
            <person name="Gibbs R.A."/>
            <person name="Weinstock G.M."/>
            <person name="Attaway T."/>
            <person name="Bell S."/>
            <person name="Buhay C.J."/>
            <person name="Chandrabose M.N."/>
            <person name="Chavez D."/>
            <person name="Clerk-Blankenburg K.P."/>
            <person name="Cree A."/>
            <person name="Dao M."/>
            <person name="Davis C."/>
            <person name="Chacko J."/>
            <person name="Dinh H."/>
            <person name="Dugan-Rocha S."/>
            <person name="Fowler G."/>
            <person name="Garner T.T."/>
            <person name="Garnes J."/>
            <person name="Gnirke A."/>
            <person name="Hawes A."/>
            <person name="Hernandez J."/>
            <person name="Hines S."/>
            <person name="Holder M."/>
            <person name="Hume J."/>
            <person name="Jhangiani S.N."/>
            <person name="Joshi V."/>
            <person name="Khan Z.M."/>
            <person name="Jackson L."/>
            <person name="Kovar C."/>
            <person name="Kowis A."/>
            <person name="Lee S."/>
            <person name="Lewis L.R."/>
            <person name="Margolis J."/>
            <person name="Morgan M."/>
            <person name="Nazareth L.V."/>
            <person name="Nguyen N."/>
            <person name="Okwuonu G."/>
            <person name="Parker D."/>
            <person name="Richards S."/>
            <person name="Ruiz S.J."/>
            <person name="Santibanez J."/>
            <person name="Savard J."/>
            <person name="Scherer S.E."/>
            <person name="Schneider B."/>
            <person name="Sodergren E."/>
            <person name="Tautz D."/>
            <person name="Vattahil S."/>
            <person name="Villasana D."/>
            <person name="White C.S."/>
            <person name="Wright R."/>
            <person name="Park Y."/>
            <person name="Beeman R.W."/>
            <person name="Lord J."/>
            <person name="Oppert B."/>
            <person name="Lorenzen M."/>
            <person name="Brown S."/>
            <person name="Wang L."/>
            <person name="Savard J."/>
            <person name="Tautz D."/>
            <person name="Richards S."/>
            <person name="Weinstock G."/>
            <person name="Gibbs R.A."/>
            <person name="Liu Y."/>
            <person name="Worley K."/>
            <person name="Weinstock G."/>
            <person name="Elsik C.G."/>
            <person name="Reese J.T."/>
            <person name="Elhaik E."/>
            <person name="Landan G."/>
            <person name="Graur D."/>
            <person name="Arensburger P."/>
            <person name="Atkinson P."/>
            <person name="Beeman R.W."/>
            <person name="Beidler J."/>
            <person name="Brown S.J."/>
            <person name="Demuth J.P."/>
            <person name="Drury D.W."/>
            <person name="Du Y.Z."/>
            <person name="Fujiwara H."/>
            <person name="Lorenzen M."/>
            <person name="Maselli V."/>
            <person name="Osanai M."/>
            <person name="Park Y."/>
            <person name="Robertson H.M."/>
            <person name="Tu Z."/>
            <person name="Wang J.J."/>
            <person name="Wang S."/>
            <person name="Richards S."/>
            <person name="Song H."/>
            <person name="Zhang L."/>
            <person name="Sodergren E."/>
            <person name="Werner D."/>
            <person name="Stanke M."/>
            <person name="Morgenstern B."/>
            <person name="Solovyev V."/>
            <person name="Kosarev P."/>
            <person name="Brown G."/>
            <person name="Chen H.C."/>
            <person name="Ermolaeva O."/>
            <person name="Hlavina W."/>
            <person name="Kapustin Y."/>
            <person name="Kiryutin B."/>
            <person name="Kitts P."/>
            <person name="Maglott D."/>
            <person name="Pruitt K."/>
            <person name="Sapojnikov V."/>
            <person name="Souvorov A."/>
            <person name="Mackey A.J."/>
            <person name="Waterhouse R.M."/>
            <person name="Wyder S."/>
            <person name="Zdobnov E.M."/>
            <person name="Zdobnov E.M."/>
            <person name="Wyder S."/>
            <person name="Kriventseva E.V."/>
            <person name="Kadowaki T."/>
            <person name="Bork P."/>
            <person name="Aranda M."/>
            <person name="Bao R."/>
            <person name="Beermann A."/>
            <person name="Berns N."/>
            <person name="Bolognesi R."/>
            <person name="Bonneton F."/>
            <person name="Bopp D."/>
            <person name="Brown S.J."/>
            <person name="Bucher G."/>
            <person name="Butts T."/>
            <person name="Chaumot A."/>
            <person name="Denell R.E."/>
            <person name="Ferrier D.E."/>
            <person name="Friedrich M."/>
            <person name="Gordon C.M."/>
            <person name="Jindra M."/>
            <person name="Klingler M."/>
            <person name="Lan Q."/>
            <person name="Lattorff H.M."/>
            <person name="Laudet V."/>
            <person name="von Levetsow C."/>
            <person name="Liu Z."/>
            <person name="Lutz R."/>
            <person name="Lynch J.A."/>
            <person name="da Fonseca R.N."/>
            <person name="Posnien N."/>
            <person name="Reuter R."/>
            <person name="Roth S."/>
            <person name="Savard J."/>
            <person name="Schinko J.B."/>
            <person name="Schmitt C."/>
            <person name="Schoppmeier M."/>
            <person name="Schroder R."/>
            <person name="Shippy T.D."/>
            <person name="Simonnet F."/>
            <person name="Marques-Souza H."/>
            <person name="Tautz D."/>
            <person name="Tomoyasu Y."/>
            <person name="Trauner J."/>
            <person name="Van der Zee M."/>
            <person name="Vervoort M."/>
            <person name="Wittkopp N."/>
            <person name="Wimmer E.A."/>
            <person name="Yang X."/>
            <person name="Jones A.K."/>
            <person name="Sattelle D.B."/>
            <person name="Ebert P.R."/>
            <person name="Nelson D."/>
            <person name="Scott J.G."/>
            <person name="Beeman R.W."/>
            <person name="Muthukrishnan S."/>
            <person name="Kramer K.J."/>
            <person name="Arakane Y."/>
            <person name="Beeman R.W."/>
            <person name="Zhu Q."/>
            <person name="Hogenkamp D."/>
            <person name="Dixit R."/>
            <person name="Oppert B."/>
            <person name="Jiang H."/>
            <person name="Zou Z."/>
            <person name="Marshall J."/>
            <person name="Elpidina E."/>
            <person name="Vinokurov K."/>
            <person name="Oppert C."/>
            <person name="Zou Z."/>
            <person name="Evans J."/>
            <person name="Lu Z."/>
            <person name="Zhao P."/>
            <person name="Sumathipala N."/>
            <person name="Altincicek B."/>
            <person name="Vilcinskas A."/>
            <person name="Williams M."/>
            <person name="Hultmark D."/>
            <person name="Hetru C."/>
            <person name="Jiang H."/>
            <person name="Grimmelikhuijzen C.J."/>
            <person name="Hauser F."/>
            <person name="Cazzamali G."/>
            <person name="Williamson M."/>
            <person name="Park Y."/>
            <person name="Li B."/>
            <person name="Tanaka Y."/>
            <person name="Predel R."/>
            <person name="Neupert S."/>
            <person name="Schachtner J."/>
            <person name="Verleyen P."/>
            <person name="Raible F."/>
            <person name="Bork P."/>
            <person name="Friedrich M."/>
            <person name="Walden K.K."/>
            <person name="Robertson H.M."/>
            <person name="Angeli S."/>
            <person name="Foret S."/>
            <person name="Bucher G."/>
            <person name="Schuetz S."/>
            <person name="Maleszka R."/>
            <person name="Wimmer E.A."/>
            <person name="Beeman R.W."/>
            <person name="Lorenzen M."/>
            <person name="Tomoyasu Y."/>
            <person name="Miller S.C."/>
            <person name="Grossmann D."/>
            <person name="Bucher G."/>
        </authorList>
    </citation>
    <scope>NUCLEOTIDE SEQUENCE [LARGE SCALE GENOMIC DNA]</scope>
    <source>
        <strain evidence="2 3">Georgia GA2</strain>
    </source>
</reference>
<gene>
    <name evidence="2" type="primary">AUGUSTUS-3.0.2_03043</name>
    <name evidence="2" type="ORF">TcasGA2_TC003043</name>
</gene>
<protein>
    <submittedName>
        <fullName evidence="2">Uncharacterized protein</fullName>
    </submittedName>
</protein>
<proteinExistence type="predicted"/>
<dbReference type="HOGENOM" id="CLU_2815725_0_0_1"/>
<feature type="signal peptide" evidence="1">
    <location>
        <begin position="1"/>
        <end position="24"/>
    </location>
</feature>